<keyword evidence="2" id="KW-1185">Reference proteome</keyword>
<feature type="coiled-coil region" evidence="1">
    <location>
        <begin position="86"/>
        <end position="113"/>
    </location>
</feature>
<gene>
    <name evidence="3" type="primary">LOC113146816</name>
</gene>
<dbReference type="AlphaFoldDB" id="A0A6P6RUB2"/>
<proteinExistence type="predicted"/>
<evidence type="ECO:0000313" key="2">
    <source>
        <dbReference type="Proteomes" id="UP000515125"/>
    </source>
</evidence>
<dbReference type="OrthoDB" id="348926at2759"/>
<feature type="coiled-coil region" evidence="1">
    <location>
        <begin position="493"/>
        <end position="563"/>
    </location>
</feature>
<dbReference type="RefSeq" id="XP_026191077.1">
    <property type="nucleotide sequence ID" value="XM_026335292.1"/>
</dbReference>
<feature type="coiled-coil region" evidence="1">
    <location>
        <begin position="176"/>
        <end position="237"/>
    </location>
</feature>
<organism evidence="2 3">
    <name type="scientific">Cyclospora cayetanensis</name>
    <dbReference type="NCBI Taxonomy" id="88456"/>
    <lineage>
        <taxon>Eukaryota</taxon>
        <taxon>Sar</taxon>
        <taxon>Alveolata</taxon>
        <taxon>Apicomplexa</taxon>
        <taxon>Conoidasida</taxon>
        <taxon>Coccidia</taxon>
        <taxon>Eucoccidiorida</taxon>
        <taxon>Eimeriorina</taxon>
        <taxon>Eimeriidae</taxon>
        <taxon>Cyclospora</taxon>
    </lineage>
</organism>
<accession>A0A6P6RUB2</accession>
<evidence type="ECO:0000313" key="3">
    <source>
        <dbReference type="RefSeq" id="XP_026191077.1"/>
    </source>
</evidence>
<dbReference type="GeneID" id="113146816"/>
<evidence type="ECO:0000256" key="1">
    <source>
        <dbReference type="SAM" id="Coils"/>
    </source>
</evidence>
<keyword evidence="1" id="KW-0175">Coiled coil</keyword>
<reference evidence="3" key="1">
    <citation type="submission" date="2025-08" db="UniProtKB">
        <authorList>
            <consortium name="RefSeq"/>
        </authorList>
    </citation>
    <scope>IDENTIFICATION</scope>
</reference>
<name>A0A6P6RUB2_9EIME</name>
<sequence length="743" mass="84417">MSLRRTLLPQTIEGPWEVEGVLGLKSGPEHVELESTSRAMEGNMNSIGGSSTAEVNKAAVGSHFIRFGNLGSSHGLEQLRTCVQSLAEASLRNARLEAETQQLRHELILLKRRMQCESVALQAQHDAKAAEERAAWENEKQKLLFKNQALQTTVDQTLARYEEDVKLLGRARGSVLQQQQVEQQQQQQQLQLQMQQALHFEREHWSARLRAANDEWRKKLEDERREAEAKLLQAQQLKGPAFRELQSLILESRRTSDEFKHLLLSLQQHQRGDSKQSDAQCKVGDLDVSAHDERLAAMGDAVAALQQQQQALLLVAQETAALREDTEQRAQTTSTKLAEESLKLQDLHQSLLESRQKQHQLEQQQQEQLRQQQQLLEEQQQAFVHKQLQAEAEAATRQLDLEQAKEREIERRENRLAGAASFQEKQDQARREYWRTAESHLLKLQNELQKESCVFRQELTETALALDEKRRALRWCYEEIETQRYAIESRAAAAAAEAETAAEEARNARMLQQQGLQAKEALQQLHRKTKDAEKREAEQQEIIKSLVKELETSKLELLRMQQQSGQLYLYRRRKPLGPCGSRDFSAGTSRAQLPFIPHHRPPFSCRNNKELIYISVDRGAAPAVSKELVLLKGHAQPTKWHYRLCNPYAEGVANERIQHEVAGYQLALPGHKQIIPLERHPSLARPSSLPKLLCVLSTAASSLLQLEGFSSDDKPQDFPRGGASTARWFSGPAASSCSFGTAY</sequence>
<feature type="coiled-coil region" evidence="1">
    <location>
        <begin position="344"/>
        <end position="412"/>
    </location>
</feature>
<protein>
    <submittedName>
        <fullName evidence="3">Trichohyalin-like</fullName>
    </submittedName>
</protein>
<dbReference type="Proteomes" id="UP000515125">
    <property type="component" value="Unplaced"/>
</dbReference>